<keyword evidence="2" id="KW-0547">Nucleotide-binding</keyword>
<evidence type="ECO:0000256" key="4">
    <source>
        <dbReference type="ARBA" id="ARBA00022840"/>
    </source>
</evidence>
<dbReference type="GO" id="GO:0016301">
    <property type="term" value="F:kinase activity"/>
    <property type="evidence" value="ECO:0007669"/>
    <property type="project" value="UniProtKB-KW"/>
</dbReference>
<comment type="caution">
    <text evidence="6">The sequence shown here is derived from an EMBL/GenBank/DDBJ whole genome shotgun (WGS) entry which is preliminary data.</text>
</comment>
<name>A0A8J5VW77_ZIZPA</name>
<dbReference type="Proteomes" id="UP000729402">
    <property type="component" value="Unassembled WGS sequence"/>
</dbReference>
<sequence length="68" mass="7523">MHKVPGRSNDYITRPKGDGYKNLHVAVDTSEPVLEGKKRPLMKIQICTKDMNAVVSLNMPSTRAASLI</sequence>
<dbReference type="GO" id="GO:0015969">
    <property type="term" value="P:guanosine tetraphosphate metabolic process"/>
    <property type="evidence" value="ECO:0007669"/>
    <property type="project" value="InterPro"/>
</dbReference>
<reference evidence="6" key="1">
    <citation type="journal article" date="2021" name="bioRxiv">
        <title>Whole Genome Assembly and Annotation of Northern Wild Rice, Zizania palustris L., Supports a Whole Genome Duplication in the Zizania Genus.</title>
        <authorList>
            <person name="Haas M."/>
            <person name="Kono T."/>
            <person name="Macchietto M."/>
            <person name="Millas R."/>
            <person name="McGilp L."/>
            <person name="Shao M."/>
            <person name="Duquette J."/>
            <person name="Hirsch C.N."/>
            <person name="Kimball J."/>
        </authorList>
    </citation>
    <scope>NUCLEOTIDE SEQUENCE</scope>
    <source>
        <tissue evidence="6">Fresh leaf tissue</tissue>
    </source>
</reference>
<keyword evidence="3" id="KW-0418">Kinase</keyword>
<dbReference type="GO" id="GO:0005524">
    <property type="term" value="F:ATP binding"/>
    <property type="evidence" value="ECO:0007669"/>
    <property type="project" value="UniProtKB-KW"/>
</dbReference>
<dbReference type="PANTHER" id="PTHR21262">
    <property type="entry name" value="GUANOSINE-3',5'-BIS DIPHOSPHATE 3'-PYROPHOSPHOHYDROLASE"/>
    <property type="match status" value="1"/>
</dbReference>
<proteinExistence type="predicted"/>
<evidence type="ECO:0000259" key="5">
    <source>
        <dbReference type="Pfam" id="PF04607"/>
    </source>
</evidence>
<evidence type="ECO:0000256" key="1">
    <source>
        <dbReference type="ARBA" id="ARBA00022679"/>
    </source>
</evidence>
<accession>A0A8J5VW77</accession>
<organism evidence="6 7">
    <name type="scientific">Zizania palustris</name>
    <name type="common">Northern wild rice</name>
    <dbReference type="NCBI Taxonomy" id="103762"/>
    <lineage>
        <taxon>Eukaryota</taxon>
        <taxon>Viridiplantae</taxon>
        <taxon>Streptophyta</taxon>
        <taxon>Embryophyta</taxon>
        <taxon>Tracheophyta</taxon>
        <taxon>Spermatophyta</taxon>
        <taxon>Magnoliopsida</taxon>
        <taxon>Liliopsida</taxon>
        <taxon>Poales</taxon>
        <taxon>Poaceae</taxon>
        <taxon>BOP clade</taxon>
        <taxon>Oryzoideae</taxon>
        <taxon>Oryzeae</taxon>
        <taxon>Zizaniinae</taxon>
        <taxon>Zizania</taxon>
    </lineage>
</organism>
<keyword evidence="1" id="KW-0808">Transferase</keyword>
<gene>
    <name evidence="6" type="ORF">GUJ93_ZPchr0003g17928</name>
</gene>
<dbReference type="OrthoDB" id="427950at2759"/>
<keyword evidence="7" id="KW-1185">Reference proteome</keyword>
<dbReference type="InterPro" id="IPR007685">
    <property type="entry name" value="RelA_SpoT"/>
</dbReference>
<keyword evidence="4" id="KW-0067">ATP-binding</keyword>
<dbReference type="Pfam" id="PF04607">
    <property type="entry name" value="RelA_SpoT"/>
    <property type="match status" value="1"/>
</dbReference>
<protein>
    <recommendedName>
        <fullName evidence="5">RelA/SpoT domain-containing protein</fullName>
    </recommendedName>
</protein>
<feature type="domain" description="RelA/SpoT" evidence="5">
    <location>
        <begin position="4"/>
        <end position="56"/>
    </location>
</feature>
<dbReference type="PANTHER" id="PTHR21262:SF12">
    <property type="entry name" value="GTP DIPHOSPHOKINASE CRSH, CHLOROPLASTIC-RELATED"/>
    <property type="match status" value="1"/>
</dbReference>
<evidence type="ECO:0000256" key="2">
    <source>
        <dbReference type="ARBA" id="ARBA00022741"/>
    </source>
</evidence>
<evidence type="ECO:0000256" key="3">
    <source>
        <dbReference type="ARBA" id="ARBA00022777"/>
    </source>
</evidence>
<evidence type="ECO:0000313" key="7">
    <source>
        <dbReference type="Proteomes" id="UP000729402"/>
    </source>
</evidence>
<dbReference type="EMBL" id="JAAALK010000286">
    <property type="protein sequence ID" value="KAG8061413.1"/>
    <property type="molecule type" value="Genomic_DNA"/>
</dbReference>
<evidence type="ECO:0000313" key="6">
    <source>
        <dbReference type="EMBL" id="KAG8061413.1"/>
    </source>
</evidence>
<reference evidence="6" key="2">
    <citation type="submission" date="2021-02" db="EMBL/GenBank/DDBJ databases">
        <authorList>
            <person name="Kimball J.A."/>
            <person name="Haas M.W."/>
            <person name="Macchietto M."/>
            <person name="Kono T."/>
            <person name="Duquette J."/>
            <person name="Shao M."/>
        </authorList>
    </citation>
    <scope>NUCLEOTIDE SEQUENCE</scope>
    <source>
        <tissue evidence="6">Fresh leaf tissue</tissue>
    </source>
</reference>
<dbReference type="AlphaFoldDB" id="A0A8J5VW77"/>